<name>A0ABW1W507_9GAMM</name>
<comment type="caution">
    <text evidence="6">The sequence shown here is derived from an EMBL/GenBank/DDBJ whole genome shotgun (WGS) entry which is preliminary data.</text>
</comment>
<keyword evidence="4" id="KW-1133">Transmembrane helix</keyword>
<evidence type="ECO:0000256" key="3">
    <source>
        <dbReference type="SAM" id="MobiDB-lite"/>
    </source>
</evidence>
<dbReference type="SUPFAM" id="SSF50494">
    <property type="entry name" value="Trypsin-like serine proteases"/>
    <property type="match status" value="1"/>
</dbReference>
<keyword evidence="7" id="KW-1185">Reference proteome</keyword>
<evidence type="ECO:0000313" key="7">
    <source>
        <dbReference type="Proteomes" id="UP001596264"/>
    </source>
</evidence>
<evidence type="ECO:0000256" key="2">
    <source>
        <dbReference type="ARBA" id="ARBA00022801"/>
    </source>
</evidence>
<dbReference type="SUPFAM" id="SSF50156">
    <property type="entry name" value="PDZ domain-like"/>
    <property type="match status" value="1"/>
</dbReference>
<evidence type="ECO:0000313" key="6">
    <source>
        <dbReference type="EMBL" id="MFC6379902.1"/>
    </source>
</evidence>
<dbReference type="RefSeq" id="WP_201562542.1">
    <property type="nucleotide sequence ID" value="NZ_CAJGZK010000009.1"/>
</dbReference>
<keyword evidence="4" id="KW-0812">Transmembrane</keyword>
<feature type="transmembrane region" description="Helical" evidence="4">
    <location>
        <begin position="16"/>
        <end position="34"/>
    </location>
</feature>
<sequence>MSSSPNTNNKAGLLKWLPWILLLLVTAAFIWLFASMKTASEAKWEPPKTTPAEQQASEPVSDSPTPIASYHNGVARASQSVVNIYTTQTMAEHPYMNDPALRRFFEYHGAPSEEQGNTNLGSGVIVSEDGYIVTNAHVIEKADEITVAFNDGRKSRAKLIGTDPDSDLAVIKVDMTGLTPLGFREKPTLVGDVALAIGNPFGVGQTVTQGIISATGRTGLGVNKFEDFIQTDAAINPGNSGGALVDARGELIGINTAIYSRSGGSMGIGFAIPTAIVEQVMNALIKDGKVSRGWLGIEIQSQLRDPTQLETSTGVEVLNVVPKSPAAKSGLKVGDIVLTIDGVEMTDANTLIQYVARKAPNTTLHAQILRQGKNAQVKILLEERPVEEPVPMPVVLQDEALDGSQPPSLQAPEQDTPMMSEAERDRMREELLLLFERDGAPL</sequence>
<feature type="region of interest" description="Disordered" evidence="3">
    <location>
        <begin position="42"/>
        <end position="69"/>
    </location>
</feature>
<dbReference type="PROSITE" id="PS50106">
    <property type="entry name" value="PDZ"/>
    <property type="match status" value="1"/>
</dbReference>
<dbReference type="Pfam" id="PF13180">
    <property type="entry name" value="PDZ_2"/>
    <property type="match status" value="1"/>
</dbReference>
<dbReference type="Proteomes" id="UP001596264">
    <property type="component" value="Unassembled WGS sequence"/>
</dbReference>
<feature type="domain" description="PDZ" evidence="5">
    <location>
        <begin position="284"/>
        <end position="353"/>
    </location>
</feature>
<accession>A0ABW1W507</accession>
<proteinExistence type="predicted"/>
<organism evidence="6 7">
    <name type="scientific">Psychrobacter glacincola</name>
    <dbReference type="NCBI Taxonomy" id="56810"/>
    <lineage>
        <taxon>Bacteria</taxon>
        <taxon>Pseudomonadati</taxon>
        <taxon>Pseudomonadota</taxon>
        <taxon>Gammaproteobacteria</taxon>
        <taxon>Moraxellales</taxon>
        <taxon>Moraxellaceae</taxon>
        <taxon>Psychrobacter</taxon>
    </lineage>
</organism>
<dbReference type="InterPro" id="IPR036034">
    <property type="entry name" value="PDZ_sf"/>
</dbReference>
<dbReference type="InterPro" id="IPR001478">
    <property type="entry name" value="PDZ"/>
</dbReference>
<reference evidence="7" key="1">
    <citation type="journal article" date="2019" name="Int. J. Syst. Evol. Microbiol.">
        <title>The Global Catalogue of Microorganisms (GCM) 10K type strain sequencing project: providing services to taxonomists for standard genome sequencing and annotation.</title>
        <authorList>
            <consortium name="The Broad Institute Genomics Platform"/>
            <consortium name="The Broad Institute Genome Sequencing Center for Infectious Disease"/>
            <person name="Wu L."/>
            <person name="Ma J."/>
        </authorList>
    </citation>
    <scope>NUCLEOTIDE SEQUENCE [LARGE SCALE GENOMIC DNA]</scope>
    <source>
        <strain evidence="7">CCM 2050</strain>
    </source>
</reference>
<dbReference type="Gene3D" id="2.40.10.120">
    <property type="match status" value="1"/>
</dbReference>
<feature type="region of interest" description="Disordered" evidence="3">
    <location>
        <begin position="400"/>
        <end position="420"/>
    </location>
</feature>
<evidence type="ECO:0000256" key="1">
    <source>
        <dbReference type="ARBA" id="ARBA00022670"/>
    </source>
</evidence>
<keyword evidence="4" id="KW-0472">Membrane</keyword>
<dbReference type="EMBL" id="JBHSTZ010000002">
    <property type="protein sequence ID" value="MFC6379902.1"/>
    <property type="molecule type" value="Genomic_DNA"/>
</dbReference>
<dbReference type="InterPro" id="IPR051201">
    <property type="entry name" value="Chloro_Bact_Ser_Proteases"/>
</dbReference>
<gene>
    <name evidence="6" type="ORF">ACFP58_00200</name>
</gene>
<dbReference type="PRINTS" id="PR00834">
    <property type="entry name" value="PROTEASES2C"/>
</dbReference>
<protein>
    <submittedName>
        <fullName evidence="6">Trypsin-like peptidase domain-containing protein</fullName>
    </submittedName>
</protein>
<keyword evidence="1" id="KW-0645">Protease</keyword>
<dbReference type="SMART" id="SM00228">
    <property type="entry name" value="PDZ"/>
    <property type="match status" value="1"/>
</dbReference>
<evidence type="ECO:0000256" key="4">
    <source>
        <dbReference type="SAM" id="Phobius"/>
    </source>
</evidence>
<dbReference type="Pfam" id="PF13365">
    <property type="entry name" value="Trypsin_2"/>
    <property type="match status" value="1"/>
</dbReference>
<dbReference type="Gene3D" id="2.30.42.10">
    <property type="match status" value="1"/>
</dbReference>
<dbReference type="PANTHER" id="PTHR43343:SF3">
    <property type="entry name" value="PROTEASE DO-LIKE 8, CHLOROPLASTIC"/>
    <property type="match status" value="1"/>
</dbReference>
<dbReference type="InterPro" id="IPR001940">
    <property type="entry name" value="Peptidase_S1C"/>
</dbReference>
<dbReference type="InterPro" id="IPR009003">
    <property type="entry name" value="Peptidase_S1_PA"/>
</dbReference>
<keyword evidence="2" id="KW-0378">Hydrolase</keyword>
<feature type="compositionally biased region" description="Polar residues" evidence="3">
    <location>
        <begin position="51"/>
        <end position="66"/>
    </location>
</feature>
<evidence type="ECO:0000259" key="5">
    <source>
        <dbReference type="PROSITE" id="PS50106"/>
    </source>
</evidence>
<dbReference type="PANTHER" id="PTHR43343">
    <property type="entry name" value="PEPTIDASE S12"/>
    <property type="match status" value="1"/>
</dbReference>